<dbReference type="EMBL" id="KB206860">
    <property type="protein sequence ID" value="ELP87345.1"/>
    <property type="molecule type" value="Genomic_DNA"/>
</dbReference>
<feature type="region of interest" description="Disordered" evidence="1">
    <location>
        <begin position="1"/>
        <end position="41"/>
    </location>
</feature>
<keyword evidence="3" id="KW-1185">Reference proteome</keyword>
<dbReference type="AlphaFoldDB" id="A0A0A1U0C7"/>
<evidence type="ECO:0000256" key="1">
    <source>
        <dbReference type="SAM" id="MobiDB-lite"/>
    </source>
</evidence>
<evidence type="ECO:0008006" key="4">
    <source>
        <dbReference type="Google" id="ProtNLM"/>
    </source>
</evidence>
<sequence>MGNKNEKPSKKSPKATPPPQTPEVEAPKEIPKEFSKPKEPEAPSLIEFTLAPIYKIDNEVPKFSDEELLALKNEFETYSTDGLIMNEKLVSFYEDLCDFKKDEKNEITVFDDFRTTYIAWIFDAKTNEISYDHFIKGLTHAQVNSLNNFKQKLPKTILEDKLIAEQVFNACFFFNGPEKASGTIPPEMTQLTVNLFFNGNKKLEDFIHFVTEKCADGVDHSTWLYLFPYFDNDKFDLTQMDLDAYLDLPSFFSDFKKFLTQKK</sequence>
<protein>
    <recommendedName>
        <fullName evidence="4">EF-hand domain-containing protein</fullName>
    </recommendedName>
</protein>
<dbReference type="GeneID" id="14886168"/>
<reference evidence="2 3" key="1">
    <citation type="submission" date="2012-10" db="EMBL/GenBank/DDBJ databases">
        <authorList>
            <person name="Zafar N."/>
            <person name="Inman J."/>
            <person name="Hall N."/>
            <person name="Lorenzi H."/>
            <person name="Caler E."/>
        </authorList>
    </citation>
    <scope>NUCLEOTIDE SEQUENCE [LARGE SCALE GENOMIC DNA]</scope>
    <source>
        <strain evidence="2 3">IP1</strain>
    </source>
</reference>
<organism evidence="2 3">
    <name type="scientific">Entamoeba invadens IP1</name>
    <dbReference type="NCBI Taxonomy" id="370355"/>
    <lineage>
        <taxon>Eukaryota</taxon>
        <taxon>Amoebozoa</taxon>
        <taxon>Evosea</taxon>
        <taxon>Archamoebae</taxon>
        <taxon>Mastigamoebida</taxon>
        <taxon>Entamoebidae</taxon>
        <taxon>Entamoeba</taxon>
    </lineage>
</organism>
<proteinExistence type="predicted"/>
<dbReference type="KEGG" id="eiv:EIN_096020"/>
<dbReference type="RefSeq" id="XP_004254116.1">
    <property type="nucleotide sequence ID" value="XM_004254068.1"/>
</dbReference>
<dbReference type="OMA" id="AWIFDAK"/>
<dbReference type="VEuPathDB" id="AmoebaDB:EIN_096020"/>
<gene>
    <name evidence="2" type="ORF">EIN_096020</name>
</gene>
<feature type="compositionally biased region" description="Basic and acidic residues" evidence="1">
    <location>
        <begin position="25"/>
        <end position="41"/>
    </location>
</feature>
<dbReference type="Proteomes" id="UP000014680">
    <property type="component" value="Unassembled WGS sequence"/>
</dbReference>
<dbReference type="Gene3D" id="1.10.238.10">
    <property type="entry name" value="EF-hand"/>
    <property type="match status" value="1"/>
</dbReference>
<evidence type="ECO:0000313" key="2">
    <source>
        <dbReference type="EMBL" id="ELP87345.1"/>
    </source>
</evidence>
<accession>A0A0A1U0C7</accession>
<name>A0A0A1U0C7_ENTIV</name>
<evidence type="ECO:0000313" key="3">
    <source>
        <dbReference type="Proteomes" id="UP000014680"/>
    </source>
</evidence>